<proteinExistence type="predicted"/>
<sequence>MTTGAAPGAQWPALQRDEAICLIDPSGWPLSGRVDAMTEDRSTFWIQLDGGRGRRLVHHQDGYVVCKLPPEDSPQLAP</sequence>
<keyword evidence="2" id="KW-1185">Reference proteome</keyword>
<protein>
    <submittedName>
        <fullName evidence="1">Uncharacterized protein</fullName>
    </submittedName>
</protein>
<dbReference type="EMBL" id="JADNYM010000017">
    <property type="protein sequence ID" value="MBG0740471.1"/>
    <property type="molecule type" value="Genomic_DNA"/>
</dbReference>
<gene>
    <name evidence="1" type="ORF">IV500_13880</name>
</gene>
<organism evidence="1 2">
    <name type="scientific">Arthrobacter terrae</name>
    <dbReference type="NCBI Taxonomy" id="2935737"/>
    <lineage>
        <taxon>Bacteria</taxon>
        <taxon>Bacillati</taxon>
        <taxon>Actinomycetota</taxon>
        <taxon>Actinomycetes</taxon>
        <taxon>Micrococcales</taxon>
        <taxon>Micrococcaceae</taxon>
        <taxon>Arthrobacter</taxon>
    </lineage>
</organism>
<accession>A0A931G558</accession>
<name>A0A931G558_9MICC</name>
<evidence type="ECO:0000313" key="2">
    <source>
        <dbReference type="Proteomes" id="UP000655366"/>
    </source>
</evidence>
<dbReference type="AlphaFoldDB" id="A0A931G558"/>
<reference evidence="1 2" key="1">
    <citation type="submission" date="2020-11" db="EMBL/GenBank/DDBJ databases">
        <title>Arthrobacter antarcticus sp. nov., isolated from Antarctic Soil.</title>
        <authorList>
            <person name="Li J."/>
        </authorList>
    </citation>
    <scope>NUCLEOTIDE SEQUENCE [LARGE SCALE GENOMIC DNA]</scope>
    <source>
        <strain evidence="1 2">Z1-20</strain>
    </source>
</reference>
<evidence type="ECO:0000313" key="1">
    <source>
        <dbReference type="EMBL" id="MBG0740471.1"/>
    </source>
</evidence>
<comment type="caution">
    <text evidence="1">The sequence shown here is derived from an EMBL/GenBank/DDBJ whole genome shotgun (WGS) entry which is preliminary data.</text>
</comment>
<dbReference type="Proteomes" id="UP000655366">
    <property type="component" value="Unassembled WGS sequence"/>
</dbReference>